<feature type="domain" description="Aconitase/3-isopropylmalate dehydratase large subunit alpha/beta/alpha" evidence="6">
    <location>
        <begin position="13"/>
        <end position="79"/>
    </location>
</feature>
<evidence type="ECO:0000256" key="1">
    <source>
        <dbReference type="ARBA" id="ARBA00012926"/>
    </source>
</evidence>
<keyword evidence="2" id="KW-0479">Metal-binding</keyword>
<dbReference type="EMBL" id="HG518323">
    <property type="protein sequence ID" value="CDI10695.1"/>
    <property type="molecule type" value="Genomic_DNA"/>
</dbReference>
<keyword evidence="4" id="KW-0411">Iron-sulfur</keyword>
<dbReference type="InterPro" id="IPR006249">
    <property type="entry name" value="Aconitase/IRP2"/>
</dbReference>
<dbReference type="PROSITE" id="PS51257">
    <property type="entry name" value="PROKAR_LIPOPROTEIN"/>
    <property type="match status" value="1"/>
</dbReference>
<dbReference type="AlphaFoldDB" id="U4Q021"/>
<dbReference type="HOGENOM" id="CLU_1968799_0_0_5"/>
<evidence type="ECO:0000259" key="6">
    <source>
        <dbReference type="Pfam" id="PF00330"/>
    </source>
</evidence>
<evidence type="ECO:0000313" key="7">
    <source>
        <dbReference type="EMBL" id="CDI10695.1"/>
    </source>
</evidence>
<proteinExistence type="predicted"/>
<name>U4Q021_9HYPH</name>
<keyword evidence="3" id="KW-0408">Iron</keyword>
<evidence type="ECO:0000256" key="5">
    <source>
        <dbReference type="ARBA" id="ARBA00023501"/>
    </source>
</evidence>
<dbReference type="SUPFAM" id="SSF53732">
    <property type="entry name" value="Aconitase iron-sulfur domain"/>
    <property type="match status" value="1"/>
</dbReference>
<protein>
    <recommendedName>
        <fullName evidence="1">aconitate hydratase</fullName>
        <ecNumber evidence="1">4.2.1.3</ecNumber>
    </recommendedName>
</protein>
<dbReference type="GO" id="GO:0051536">
    <property type="term" value="F:iron-sulfur cluster binding"/>
    <property type="evidence" value="ECO:0007669"/>
    <property type="project" value="UniProtKB-KW"/>
</dbReference>
<evidence type="ECO:0000256" key="2">
    <source>
        <dbReference type="ARBA" id="ARBA00022723"/>
    </source>
</evidence>
<dbReference type="PANTHER" id="PTHR11670">
    <property type="entry name" value="ACONITASE/IRON-RESPONSIVE ELEMENT FAMILY MEMBER"/>
    <property type="match status" value="1"/>
</dbReference>
<dbReference type="Gene3D" id="3.30.499.10">
    <property type="entry name" value="Aconitase, domain 3"/>
    <property type="match status" value="1"/>
</dbReference>
<dbReference type="InterPro" id="IPR001030">
    <property type="entry name" value="Acoase/IPM_deHydtase_lsu_aba"/>
</dbReference>
<sequence>MREVLAIFVESSPNHGAVAIAAITSCTNTSYPPFASCAGLRAWKATELGIQPAEWVETSLARGSLTAERYLRRAGFLPIWKLWVWGWCECHPHRARIGFEEKGLLPFRSNKSHPNLGTKSQSMNPSA</sequence>
<dbReference type="GO" id="GO:0046872">
    <property type="term" value="F:metal ion binding"/>
    <property type="evidence" value="ECO:0007669"/>
    <property type="project" value="UniProtKB-KW"/>
</dbReference>
<comment type="catalytic activity">
    <reaction evidence="5">
        <text>citrate = D-threo-isocitrate</text>
        <dbReference type="Rhea" id="RHEA:10336"/>
        <dbReference type="ChEBI" id="CHEBI:15562"/>
        <dbReference type="ChEBI" id="CHEBI:16947"/>
        <dbReference type="EC" id="4.2.1.3"/>
    </reaction>
</comment>
<evidence type="ECO:0000313" key="8">
    <source>
        <dbReference type="Proteomes" id="UP000016944"/>
    </source>
</evidence>
<dbReference type="Pfam" id="PF00330">
    <property type="entry name" value="Aconitase"/>
    <property type="match status" value="1"/>
</dbReference>
<gene>
    <name evidence="7" type="ORF">BN877_II0899</name>
</gene>
<accession>U4Q021</accession>
<dbReference type="InterPro" id="IPR015931">
    <property type="entry name" value="Acnase/IPM_dHydase_lsu_aba_1/3"/>
</dbReference>
<organism evidence="7 8">
    <name type="scientific">Agrobacterium pusense</name>
    <dbReference type="NCBI Taxonomy" id="648995"/>
    <lineage>
        <taxon>Bacteria</taxon>
        <taxon>Pseudomonadati</taxon>
        <taxon>Pseudomonadota</taxon>
        <taxon>Alphaproteobacteria</taxon>
        <taxon>Hyphomicrobiales</taxon>
        <taxon>Rhizobiaceae</taxon>
        <taxon>Rhizobium/Agrobacterium group</taxon>
        <taxon>Agrobacterium</taxon>
    </lineage>
</organism>
<dbReference type="InterPro" id="IPR036008">
    <property type="entry name" value="Aconitase_4Fe-4S_dom"/>
</dbReference>
<reference evidence="7 8" key="1">
    <citation type="journal article" date="2013" name="Genome Announc.">
        <title>Complete Genome Sequence of the Sesbania Symbiont and Rice Growth-Promoting Endophyte Rhizobium sp. Strain IRBG74.</title>
        <authorList>
            <person name="Crook M.B."/>
            <person name="Mitra S."/>
            <person name="Ane J.M."/>
            <person name="Sadowsky M.J."/>
            <person name="Gyaneshwar P."/>
        </authorList>
    </citation>
    <scope>NUCLEOTIDE SEQUENCE [LARGE SCALE GENOMIC DNA]</scope>
    <source>
        <strain evidence="7 8">IRBG74</strain>
    </source>
</reference>
<dbReference type="GO" id="GO:0003994">
    <property type="term" value="F:aconitate hydratase activity"/>
    <property type="evidence" value="ECO:0007669"/>
    <property type="project" value="UniProtKB-EC"/>
</dbReference>
<dbReference type="Proteomes" id="UP000016944">
    <property type="component" value="Chromosome II"/>
</dbReference>
<evidence type="ECO:0000256" key="4">
    <source>
        <dbReference type="ARBA" id="ARBA00023014"/>
    </source>
</evidence>
<dbReference type="EC" id="4.2.1.3" evidence="1"/>
<dbReference type="KEGG" id="rir:BN877_II0899"/>
<evidence type="ECO:0000256" key="3">
    <source>
        <dbReference type="ARBA" id="ARBA00023004"/>
    </source>
</evidence>